<gene>
    <name evidence="2" type="ORF">SteCoe_31718</name>
</gene>
<sequence>MEDKQTVYALFQTFDTTQILTPEPESPDIILKNPSEDPEVRYEALKKKYVKLYKEHNFLLKTIIGTNPPSVNSQTMKTLREEIEVMKKQIAQQQGEIIQKNQELENLAKKFILAKSEINTKNEEIDKLHNYIQTLVNKKTNCGNTIRNPCHRRGLRSVSISSFLETSVETLEIGSDLCLINFLVHSLLLDKKIPRDELLQYRTALNNIELKFNELKDKLNLVY</sequence>
<reference evidence="2 3" key="1">
    <citation type="submission" date="2016-11" db="EMBL/GenBank/DDBJ databases">
        <title>The macronuclear genome of Stentor coeruleus: a giant cell with tiny introns.</title>
        <authorList>
            <person name="Slabodnick M."/>
            <person name="Ruby J.G."/>
            <person name="Reiff S.B."/>
            <person name="Swart E.C."/>
            <person name="Gosai S."/>
            <person name="Prabakaran S."/>
            <person name="Witkowska E."/>
            <person name="Larue G.E."/>
            <person name="Fisher S."/>
            <person name="Freeman R.M."/>
            <person name="Gunawardena J."/>
            <person name="Chu W."/>
            <person name="Stover N.A."/>
            <person name="Gregory B.D."/>
            <person name="Nowacki M."/>
            <person name="Derisi J."/>
            <person name="Roy S.W."/>
            <person name="Marshall W.F."/>
            <person name="Sood P."/>
        </authorList>
    </citation>
    <scope>NUCLEOTIDE SEQUENCE [LARGE SCALE GENOMIC DNA]</scope>
    <source>
        <strain evidence="2">WM001</strain>
    </source>
</reference>
<name>A0A1R2B0Q5_9CILI</name>
<dbReference type="AlphaFoldDB" id="A0A1R2B0Q5"/>
<keyword evidence="1" id="KW-0175">Coiled coil</keyword>
<feature type="coiled-coil region" evidence="1">
    <location>
        <begin position="76"/>
        <end position="110"/>
    </location>
</feature>
<protein>
    <submittedName>
        <fullName evidence="2">Uncharacterized protein</fullName>
    </submittedName>
</protein>
<accession>A0A1R2B0Q5</accession>
<evidence type="ECO:0000313" key="2">
    <source>
        <dbReference type="EMBL" id="OMJ70317.1"/>
    </source>
</evidence>
<proteinExistence type="predicted"/>
<comment type="caution">
    <text evidence="2">The sequence shown here is derived from an EMBL/GenBank/DDBJ whole genome shotgun (WGS) entry which is preliminary data.</text>
</comment>
<dbReference type="EMBL" id="MPUH01001099">
    <property type="protein sequence ID" value="OMJ70317.1"/>
    <property type="molecule type" value="Genomic_DNA"/>
</dbReference>
<dbReference type="Proteomes" id="UP000187209">
    <property type="component" value="Unassembled WGS sequence"/>
</dbReference>
<keyword evidence="3" id="KW-1185">Reference proteome</keyword>
<evidence type="ECO:0000256" key="1">
    <source>
        <dbReference type="SAM" id="Coils"/>
    </source>
</evidence>
<evidence type="ECO:0000313" key="3">
    <source>
        <dbReference type="Proteomes" id="UP000187209"/>
    </source>
</evidence>
<organism evidence="2 3">
    <name type="scientific">Stentor coeruleus</name>
    <dbReference type="NCBI Taxonomy" id="5963"/>
    <lineage>
        <taxon>Eukaryota</taxon>
        <taxon>Sar</taxon>
        <taxon>Alveolata</taxon>
        <taxon>Ciliophora</taxon>
        <taxon>Postciliodesmatophora</taxon>
        <taxon>Heterotrichea</taxon>
        <taxon>Heterotrichida</taxon>
        <taxon>Stentoridae</taxon>
        <taxon>Stentor</taxon>
    </lineage>
</organism>